<evidence type="ECO:0000313" key="4">
    <source>
        <dbReference type="Proteomes" id="UP001501442"/>
    </source>
</evidence>
<dbReference type="RefSeq" id="WP_345435981.1">
    <property type="nucleotide sequence ID" value="NZ_BAABHK010000011.1"/>
</dbReference>
<accession>A0ABP8UJ98</accession>
<evidence type="ECO:0000256" key="2">
    <source>
        <dbReference type="SAM" id="Phobius"/>
    </source>
</evidence>
<evidence type="ECO:0000256" key="1">
    <source>
        <dbReference type="SAM" id="MobiDB-lite"/>
    </source>
</evidence>
<proteinExistence type="predicted"/>
<keyword evidence="4" id="KW-1185">Reference proteome</keyword>
<keyword evidence="2" id="KW-1133">Transmembrane helix</keyword>
<protein>
    <recommendedName>
        <fullName evidence="5">Adhesin domain-containing protein</fullName>
    </recommendedName>
</protein>
<evidence type="ECO:0000313" key="3">
    <source>
        <dbReference type="EMBL" id="GAA4632992.1"/>
    </source>
</evidence>
<evidence type="ECO:0008006" key="5">
    <source>
        <dbReference type="Google" id="ProtNLM"/>
    </source>
</evidence>
<organism evidence="3 4">
    <name type="scientific">Actinoallomurus vinaceus</name>
    <dbReference type="NCBI Taxonomy" id="1080074"/>
    <lineage>
        <taxon>Bacteria</taxon>
        <taxon>Bacillati</taxon>
        <taxon>Actinomycetota</taxon>
        <taxon>Actinomycetes</taxon>
        <taxon>Streptosporangiales</taxon>
        <taxon>Thermomonosporaceae</taxon>
        <taxon>Actinoallomurus</taxon>
    </lineage>
</organism>
<sequence length="283" mass="29613">MSASPGLAETPTREPAAEAPPQRPRRKGLWLTVAALTAFVVVVPNGVQMWGRLIRQTHDSRIMSGPHPITALEVEVGAGEVEVTAGPAGQVTVDQTLKWALNKPHVERSWDGTTLRLKAVCGQGSVLFSSLECGVGLRIQVPAEVALQARSSSGTVSATGLTGAVRLQTSSGVVSMERLAGPVWARASSGVINGTALDSSQVDVGLSSGATTLEFRTAPRDVTARTSSGSISIGVPPGQRYRVEGESSFAKPDIAAGLQDNTSDRRIEIHTSSGSAEVRYTNH</sequence>
<keyword evidence="2" id="KW-0812">Transmembrane</keyword>
<dbReference type="EMBL" id="BAABHK010000011">
    <property type="protein sequence ID" value="GAA4632992.1"/>
    <property type="molecule type" value="Genomic_DNA"/>
</dbReference>
<dbReference type="Proteomes" id="UP001501442">
    <property type="component" value="Unassembled WGS sequence"/>
</dbReference>
<comment type="caution">
    <text evidence="3">The sequence shown here is derived from an EMBL/GenBank/DDBJ whole genome shotgun (WGS) entry which is preliminary data.</text>
</comment>
<reference evidence="4" key="1">
    <citation type="journal article" date="2019" name="Int. J. Syst. Evol. Microbiol.">
        <title>The Global Catalogue of Microorganisms (GCM) 10K type strain sequencing project: providing services to taxonomists for standard genome sequencing and annotation.</title>
        <authorList>
            <consortium name="The Broad Institute Genomics Platform"/>
            <consortium name="The Broad Institute Genome Sequencing Center for Infectious Disease"/>
            <person name="Wu L."/>
            <person name="Ma J."/>
        </authorList>
    </citation>
    <scope>NUCLEOTIDE SEQUENCE [LARGE SCALE GENOMIC DNA]</scope>
    <source>
        <strain evidence="4">JCM 17939</strain>
    </source>
</reference>
<gene>
    <name evidence="3" type="ORF">GCM10023196_068760</name>
</gene>
<feature type="region of interest" description="Disordered" evidence="1">
    <location>
        <begin position="1"/>
        <end position="24"/>
    </location>
</feature>
<name>A0ABP8UJ98_9ACTN</name>
<keyword evidence="2" id="KW-0472">Membrane</keyword>
<feature type="transmembrane region" description="Helical" evidence="2">
    <location>
        <begin position="28"/>
        <end position="47"/>
    </location>
</feature>